<evidence type="ECO:0000313" key="3">
    <source>
        <dbReference type="EMBL" id="CAG5158732.1"/>
    </source>
</evidence>
<keyword evidence="4" id="KW-1185">Reference proteome</keyword>
<accession>A0A8J2I9M6</accession>
<dbReference type="SUPFAM" id="SSF52743">
    <property type="entry name" value="Subtilisin-like"/>
    <property type="match status" value="1"/>
</dbReference>
<proteinExistence type="inferred from homology"/>
<dbReference type="EMBL" id="CAJRGZ010000019">
    <property type="protein sequence ID" value="CAG5158732.1"/>
    <property type="molecule type" value="Genomic_DNA"/>
</dbReference>
<dbReference type="OrthoDB" id="206201at2759"/>
<dbReference type="Gene3D" id="3.40.50.200">
    <property type="entry name" value="Peptidase S8/S53 domain"/>
    <property type="match status" value="1"/>
</dbReference>
<reference evidence="3" key="1">
    <citation type="submission" date="2021-05" db="EMBL/GenBank/DDBJ databases">
        <authorList>
            <person name="Stam R."/>
        </authorList>
    </citation>
    <scope>NUCLEOTIDE SEQUENCE</scope>
    <source>
        <strain evidence="3">CS162</strain>
    </source>
</reference>
<dbReference type="GO" id="GO:0004252">
    <property type="term" value="F:serine-type endopeptidase activity"/>
    <property type="evidence" value="ECO:0007669"/>
    <property type="project" value="InterPro"/>
</dbReference>
<comment type="similarity">
    <text evidence="1">Belongs to the peptidase S8 family.</text>
</comment>
<evidence type="ECO:0000256" key="1">
    <source>
        <dbReference type="PROSITE-ProRule" id="PRU01240"/>
    </source>
</evidence>
<dbReference type="GO" id="GO:0006508">
    <property type="term" value="P:proteolysis"/>
    <property type="evidence" value="ECO:0007669"/>
    <property type="project" value="InterPro"/>
</dbReference>
<dbReference type="PROSITE" id="PS51892">
    <property type="entry name" value="SUBTILASE"/>
    <property type="match status" value="1"/>
</dbReference>
<feature type="domain" description="Peptidase S8/S53" evidence="2">
    <location>
        <begin position="1"/>
        <end position="77"/>
    </location>
</feature>
<evidence type="ECO:0000259" key="2">
    <source>
        <dbReference type="Pfam" id="PF00082"/>
    </source>
</evidence>
<protein>
    <recommendedName>
        <fullName evidence="2">Peptidase S8/S53 domain-containing protein</fullName>
    </recommendedName>
</protein>
<comment type="caution">
    <text evidence="1">Lacks conserved residue(s) required for the propagation of feature annotation.</text>
</comment>
<dbReference type="InterPro" id="IPR036852">
    <property type="entry name" value="Peptidase_S8/S53_dom_sf"/>
</dbReference>
<dbReference type="Proteomes" id="UP000676310">
    <property type="component" value="Unassembled WGS sequence"/>
</dbReference>
<organism evidence="3 4">
    <name type="scientific">Alternaria atra</name>
    <dbReference type="NCBI Taxonomy" id="119953"/>
    <lineage>
        <taxon>Eukaryota</taxon>
        <taxon>Fungi</taxon>
        <taxon>Dikarya</taxon>
        <taxon>Ascomycota</taxon>
        <taxon>Pezizomycotina</taxon>
        <taxon>Dothideomycetes</taxon>
        <taxon>Pleosporomycetidae</taxon>
        <taxon>Pleosporales</taxon>
        <taxon>Pleosporineae</taxon>
        <taxon>Pleosporaceae</taxon>
        <taxon>Alternaria</taxon>
        <taxon>Alternaria sect. Ulocladioides</taxon>
    </lineage>
</organism>
<dbReference type="RefSeq" id="XP_043168782.1">
    <property type="nucleotide sequence ID" value="XM_043312847.1"/>
</dbReference>
<dbReference type="GeneID" id="67016983"/>
<evidence type="ECO:0000313" key="4">
    <source>
        <dbReference type="Proteomes" id="UP000676310"/>
    </source>
</evidence>
<sequence>MSLGGRKLQAMNDAASAIAAAGIFLGVAAGNEAMPGDYTSPASKPTVYTVGATAINGTLFKRSNYGTVIDILVPHVNITSTWIGGGTETISGIISNFPDRRAYVTCADILHRLQSMITPHVVGHTEPSGL</sequence>
<dbReference type="InterPro" id="IPR000209">
    <property type="entry name" value="Peptidase_S8/S53_dom"/>
</dbReference>
<dbReference type="Pfam" id="PF00082">
    <property type="entry name" value="Peptidase_S8"/>
    <property type="match status" value="1"/>
</dbReference>
<name>A0A8J2I9M6_9PLEO</name>
<dbReference type="AlphaFoldDB" id="A0A8J2I9M6"/>
<comment type="caution">
    <text evidence="3">The sequence shown here is derived from an EMBL/GenBank/DDBJ whole genome shotgun (WGS) entry which is preliminary data.</text>
</comment>
<gene>
    <name evidence="3" type="ORF">ALTATR162_LOCUS5228</name>
</gene>